<protein>
    <submittedName>
        <fullName evidence="1">Uncharacterized protein</fullName>
    </submittedName>
</protein>
<organism evidence="1 2">
    <name type="scientific">Bradyrhizobium zhanjiangense</name>
    <dbReference type="NCBI Taxonomy" id="1325107"/>
    <lineage>
        <taxon>Bacteria</taxon>
        <taxon>Pseudomonadati</taxon>
        <taxon>Pseudomonadota</taxon>
        <taxon>Alphaproteobacteria</taxon>
        <taxon>Hyphomicrobiales</taxon>
        <taxon>Nitrobacteraceae</taxon>
        <taxon>Bradyrhizobium</taxon>
    </lineage>
</organism>
<keyword evidence="2" id="KW-1185">Reference proteome</keyword>
<reference evidence="1 2" key="1">
    <citation type="submission" date="2018-10" db="EMBL/GenBank/DDBJ databases">
        <title>Bradyrhizobium sp. nov., isolated from effective nodules of peanut in China.</title>
        <authorList>
            <person name="Li Y."/>
        </authorList>
    </citation>
    <scope>NUCLEOTIDE SEQUENCE [LARGE SCALE GENOMIC DNA]</scope>
    <source>
        <strain evidence="1 2">CCBAU 51781</strain>
    </source>
</reference>
<gene>
    <name evidence="1" type="ORF">EAS62_40050</name>
</gene>
<dbReference type="Proteomes" id="UP000289946">
    <property type="component" value="Unassembled WGS sequence"/>
</dbReference>
<accession>A0ABY0D9A1</accession>
<name>A0ABY0D9A1_9BRAD</name>
<evidence type="ECO:0000313" key="2">
    <source>
        <dbReference type="Proteomes" id="UP000289946"/>
    </source>
</evidence>
<evidence type="ECO:0000313" key="1">
    <source>
        <dbReference type="EMBL" id="RXG83807.1"/>
    </source>
</evidence>
<proteinExistence type="predicted"/>
<dbReference type="EMBL" id="RDRA01000087">
    <property type="protein sequence ID" value="RXG83807.1"/>
    <property type="molecule type" value="Genomic_DNA"/>
</dbReference>
<sequence length="83" mass="9326">MQTWCVASRVEQPVLKLQGRGWALSVAAMVEALWCEPNFTGRNEVDGIARQLVVMDHVRSADILFFYRADDRVDPFGLAGRTS</sequence>
<comment type="caution">
    <text evidence="1">The sequence shown here is derived from an EMBL/GenBank/DDBJ whole genome shotgun (WGS) entry which is preliminary data.</text>
</comment>